<evidence type="ECO:0000259" key="3">
    <source>
        <dbReference type="Pfam" id="PF02550"/>
    </source>
</evidence>
<dbReference type="PANTHER" id="PTHR21432:SF20">
    <property type="entry name" value="ACETYL-COA HYDROLASE"/>
    <property type="match status" value="1"/>
</dbReference>
<dbReference type="AlphaFoldDB" id="A0A556P8U7"/>
<dbReference type="OrthoDB" id="9801795at2"/>
<evidence type="ECO:0000313" key="6">
    <source>
        <dbReference type="Proteomes" id="UP000316425"/>
    </source>
</evidence>
<dbReference type="InterPro" id="IPR046433">
    <property type="entry name" value="ActCoA_hydro"/>
</dbReference>
<dbReference type="Gene3D" id="3.30.750.70">
    <property type="entry name" value="4-hydroxybutyrate coenzyme like domains"/>
    <property type="match status" value="1"/>
</dbReference>
<accession>A0A556P8U7</accession>
<dbReference type="GO" id="GO:0008775">
    <property type="term" value="F:acetate CoA-transferase activity"/>
    <property type="evidence" value="ECO:0007669"/>
    <property type="project" value="InterPro"/>
</dbReference>
<dbReference type="InterPro" id="IPR037171">
    <property type="entry name" value="NagB/RpiA_transferase-like"/>
</dbReference>
<dbReference type="Gene3D" id="3.40.1080.10">
    <property type="entry name" value="Glutaconate Coenzyme A-transferase"/>
    <property type="match status" value="1"/>
</dbReference>
<gene>
    <name evidence="5" type="ORF">FPQ13_11595</name>
</gene>
<dbReference type="Pfam" id="PF13336">
    <property type="entry name" value="AcetylCoA_hyd_C"/>
    <property type="match status" value="1"/>
</dbReference>
<dbReference type="RefSeq" id="WP_144089494.1">
    <property type="nucleotide sequence ID" value="NZ_VMHE01000029.1"/>
</dbReference>
<dbReference type="InterPro" id="IPR038460">
    <property type="entry name" value="AcetylCoA_hyd_C_sf"/>
</dbReference>
<dbReference type="SUPFAM" id="SSF100950">
    <property type="entry name" value="NagB/RpiA/CoA transferase-like"/>
    <property type="match status" value="2"/>
</dbReference>
<evidence type="ECO:0000256" key="1">
    <source>
        <dbReference type="ARBA" id="ARBA00009632"/>
    </source>
</evidence>
<keyword evidence="2 5" id="KW-0808">Transferase</keyword>
<proteinExistence type="inferred from homology"/>
<sequence length="427" mass="47604">MSHQSQYNEKLLTVAEAVQHIQPGTDIISPLGCAEPDALIKQLENYEGLNDNRLFTMLTTRELIDVDPDKLRITSLFLGSSERKAFNEGKIDLLPNHFSDLPKLLKQIARKPVVMTVVSPMDENGYFSMGTNADHTISMVKEAETILVEVNEHMPRTYGENQIHISEVTAIVEHHQPLPELPSTPGQSEKDTLIGEHVASLIKNGDTLQVGFGSIPNAIIDNLKDYRNLTIHTEMIPEKIIELFKSGAVTNENNPFKKGKMTATFAYGSKKLYDFMHENDDIYMLPVNQTNNVCKLQEIDDLVTVNAGVEVDFLGQVNAEKVGNTYFSSTGGQSDFQLASHLSENGRGVICLHSTAKNNEISKIVPTLQKGAPVTTHKNDVDYIVTEYGSARLRGKTIRERTKGLIEIAHPKFREQLTQEAKQMGYL</sequence>
<comment type="caution">
    <text evidence="5">The sequence shown here is derived from an EMBL/GenBank/DDBJ whole genome shotgun (WGS) entry which is preliminary data.</text>
</comment>
<dbReference type="InterPro" id="IPR026888">
    <property type="entry name" value="AcetylCoA_hyd_C"/>
</dbReference>
<keyword evidence="6" id="KW-1185">Reference proteome</keyword>
<dbReference type="InterPro" id="IPR003702">
    <property type="entry name" value="ActCoA_hydro_N"/>
</dbReference>
<evidence type="ECO:0000256" key="2">
    <source>
        <dbReference type="ARBA" id="ARBA00022679"/>
    </source>
</evidence>
<evidence type="ECO:0000313" key="5">
    <source>
        <dbReference type="EMBL" id="TSJ60797.1"/>
    </source>
</evidence>
<dbReference type="Proteomes" id="UP000316425">
    <property type="component" value="Unassembled WGS sequence"/>
</dbReference>
<comment type="similarity">
    <text evidence="1">Belongs to the acetyl-CoA hydrolase/transferase family.</text>
</comment>
<dbReference type="GO" id="GO:0006083">
    <property type="term" value="P:acetate metabolic process"/>
    <property type="evidence" value="ECO:0007669"/>
    <property type="project" value="InterPro"/>
</dbReference>
<dbReference type="PANTHER" id="PTHR21432">
    <property type="entry name" value="ACETYL-COA HYDROLASE-RELATED"/>
    <property type="match status" value="1"/>
</dbReference>
<dbReference type="Gene3D" id="3.40.1080.20">
    <property type="entry name" value="Acetyl-CoA hydrolase/transferase C-terminal domain"/>
    <property type="match status" value="1"/>
</dbReference>
<reference evidence="5 6" key="1">
    <citation type="submission" date="2019-07" db="EMBL/GenBank/DDBJ databases">
        <title>Allobacillus sp. nov. SKP isolated from shrimp paste of Euphausiacea.</title>
        <authorList>
            <person name="Kanchanasin P."/>
            <person name="Tanasupawat S."/>
            <person name="Shi W."/>
            <person name="Wu L."/>
            <person name="Ma J."/>
        </authorList>
    </citation>
    <scope>NUCLEOTIDE SEQUENCE [LARGE SCALE GENOMIC DNA]</scope>
    <source>
        <strain evidence="5 6">SKP4-8</strain>
    </source>
</reference>
<name>A0A556P8U7_9BACI</name>
<organism evidence="5 6">
    <name type="scientific">Allobacillus salarius</name>
    <dbReference type="NCBI Taxonomy" id="1955272"/>
    <lineage>
        <taxon>Bacteria</taxon>
        <taxon>Bacillati</taxon>
        <taxon>Bacillota</taxon>
        <taxon>Bacilli</taxon>
        <taxon>Bacillales</taxon>
        <taxon>Bacillaceae</taxon>
        <taxon>Allobacillus</taxon>
    </lineage>
</organism>
<feature type="domain" description="Acetyl-CoA hydrolase/transferase N-terminal" evidence="3">
    <location>
        <begin position="8"/>
        <end position="175"/>
    </location>
</feature>
<dbReference type="Pfam" id="PF02550">
    <property type="entry name" value="AcetylCoA_hydro"/>
    <property type="match status" value="1"/>
</dbReference>
<feature type="domain" description="Acetyl-CoA hydrolase/transferase C-terminal" evidence="4">
    <location>
        <begin position="268"/>
        <end position="421"/>
    </location>
</feature>
<dbReference type="EMBL" id="VMHE01000029">
    <property type="protein sequence ID" value="TSJ60797.1"/>
    <property type="molecule type" value="Genomic_DNA"/>
</dbReference>
<keyword evidence="5" id="KW-0378">Hydrolase</keyword>
<evidence type="ECO:0000259" key="4">
    <source>
        <dbReference type="Pfam" id="PF13336"/>
    </source>
</evidence>
<protein>
    <submittedName>
        <fullName evidence="5">Acetyl-CoA hydrolase/transferase family protein</fullName>
    </submittedName>
</protein>
<dbReference type="GO" id="GO:0016787">
    <property type="term" value="F:hydrolase activity"/>
    <property type="evidence" value="ECO:0007669"/>
    <property type="project" value="UniProtKB-KW"/>
</dbReference>